<evidence type="ECO:0000313" key="3">
    <source>
        <dbReference type="Proteomes" id="UP000324233"/>
    </source>
</evidence>
<name>A0A5B9WF95_9BACT</name>
<proteinExistence type="predicted"/>
<accession>A0A5B9WF95</accession>
<geneLocation type="plasmid" evidence="3">
    <name>pojf2_2</name>
</geneLocation>
<evidence type="ECO:0000256" key="1">
    <source>
        <dbReference type="SAM" id="MobiDB-lite"/>
    </source>
</evidence>
<dbReference type="KEGG" id="agv:OJF2_79210"/>
<sequence length="102" mass="11050">MAIPAGILQPTTLPEEPPADEGQGGAARDEAQDAKAVPRAARKSKIATKAGSGRVEGRKLYLPEDLYFRLRMLAYQRGQKLSECAAEVLDKALPKWTVSRDG</sequence>
<protein>
    <submittedName>
        <fullName evidence="2">Uncharacterized protein</fullName>
    </submittedName>
</protein>
<keyword evidence="2" id="KW-0614">Plasmid</keyword>
<dbReference type="Proteomes" id="UP000324233">
    <property type="component" value="Plasmid pOJF2_2"/>
</dbReference>
<keyword evidence="3" id="KW-1185">Reference proteome</keyword>
<dbReference type="EMBL" id="CP042999">
    <property type="protein sequence ID" value="QEH39306.1"/>
    <property type="molecule type" value="Genomic_DNA"/>
</dbReference>
<evidence type="ECO:0000313" key="2">
    <source>
        <dbReference type="EMBL" id="QEH39306.1"/>
    </source>
</evidence>
<dbReference type="AlphaFoldDB" id="A0A5B9WF95"/>
<dbReference type="RefSeq" id="WP_148599197.1">
    <property type="nucleotide sequence ID" value="NZ_CP042999.1"/>
</dbReference>
<feature type="region of interest" description="Disordered" evidence="1">
    <location>
        <begin position="1"/>
        <end position="49"/>
    </location>
</feature>
<gene>
    <name evidence="2" type="ORF">OJF2_79210</name>
</gene>
<reference evidence="2 3" key="1">
    <citation type="submission" date="2019-08" db="EMBL/GenBank/DDBJ databases">
        <title>Deep-cultivation of Planctomycetes and their phenomic and genomic characterization uncovers novel biology.</title>
        <authorList>
            <person name="Wiegand S."/>
            <person name="Jogler M."/>
            <person name="Boedeker C."/>
            <person name="Pinto D."/>
            <person name="Vollmers J."/>
            <person name="Rivas-Marin E."/>
            <person name="Kohn T."/>
            <person name="Peeters S.H."/>
            <person name="Heuer A."/>
            <person name="Rast P."/>
            <person name="Oberbeckmann S."/>
            <person name="Bunk B."/>
            <person name="Jeske O."/>
            <person name="Meyerdierks A."/>
            <person name="Storesund J.E."/>
            <person name="Kallscheuer N."/>
            <person name="Luecker S."/>
            <person name="Lage O.M."/>
            <person name="Pohl T."/>
            <person name="Merkel B.J."/>
            <person name="Hornburger P."/>
            <person name="Mueller R.-W."/>
            <person name="Bruemmer F."/>
            <person name="Labrenz M."/>
            <person name="Spormann A.M."/>
            <person name="Op den Camp H."/>
            <person name="Overmann J."/>
            <person name="Amann R."/>
            <person name="Jetten M.S.M."/>
            <person name="Mascher T."/>
            <person name="Medema M.H."/>
            <person name="Devos D.P."/>
            <person name="Kaster A.-K."/>
            <person name="Ovreas L."/>
            <person name="Rohde M."/>
            <person name="Galperin M.Y."/>
            <person name="Jogler C."/>
        </authorList>
    </citation>
    <scope>NUCLEOTIDE SEQUENCE [LARGE SCALE GENOMIC DNA]</scope>
    <source>
        <strain evidence="2 3">OJF2</strain>
        <plasmid evidence="3">pojf2_2</plasmid>
    </source>
</reference>
<organism evidence="2 3">
    <name type="scientific">Aquisphaera giovannonii</name>
    <dbReference type="NCBI Taxonomy" id="406548"/>
    <lineage>
        <taxon>Bacteria</taxon>
        <taxon>Pseudomonadati</taxon>
        <taxon>Planctomycetota</taxon>
        <taxon>Planctomycetia</taxon>
        <taxon>Isosphaerales</taxon>
        <taxon>Isosphaeraceae</taxon>
        <taxon>Aquisphaera</taxon>
    </lineage>
</organism>